<dbReference type="GO" id="GO:0019674">
    <property type="term" value="P:NAD+ metabolic process"/>
    <property type="evidence" value="ECO:0007669"/>
    <property type="project" value="InterPro"/>
</dbReference>
<dbReference type="Pfam" id="PF20143">
    <property type="entry name" value="NAD_kinase_C"/>
    <property type="match status" value="1"/>
</dbReference>
<evidence type="ECO:0000256" key="7">
    <source>
        <dbReference type="ARBA" id="ARBA00023027"/>
    </source>
</evidence>
<dbReference type="Proteomes" id="UP000317722">
    <property type="component" value="Unassembled WGS sequence"/>
</dbReference>
<evidence type="ECO:0000256" key="9">
    <source>
        <dbReference type="HAMAP-Rule" id="MF_00361"/>
    </source>
</evidence>
<keyword evidence="1 9" id="KW-0963">Cytoplasm</keyword>
<dbReference type="GO" id="GO:0006741">
    <property type="term" value="P:NADP+ biosynthetic process"/>
    <property type="evidence" value="ECO:0007669"/>
    <property type="project" value="UniProtKB-UniRule"/>
</dbReference>
<gene>
    <name evidence="9" type="primary">nadK</name>
    <name evidence="10" type="ORF">EAH86_04485</name>
</gene>
<sequence length="308" mass="32591">MLLVAHPRRQEAQDVATEVVARLHAAGIEVVVQRDEAAAVKLAQHPGVTVVDNGNSAAEGCELVCVLGGDGTILRGAEVSRGSGAPLLGVNLGHVGFLAEAEREDIDATVEHIVAKTYSVEERMTLEVSAHVNGDPVYTSWALNEVTVEKANRERMLEVVAEIDGRPLTTWGCDGVVVATPTGSTAYAFSAGGPVVWPDVEALLLVPISAHALFARPLVLGPNSHLALEVVPDTLGTGALWCDGRRAVDLPPGARIEVVRSDTPVRLARLSTSPFTDRLVAKFDLSIHGWRGEARREDAARAGQLPPA</sequence>
<keyword evidence="5 9" id="KW-0067">ATP-binding</keyword>
<name>A0A502D667_9MICO</name>
<dbReference type="InterPro" id="IPR016064">
    <property type="entry name" value="NAD/diacylglycerol_kinase_sf"/>
</dbReference>
<protein>
    <recommendedName>
        <fullName evidence="9">NAD kinase</fullName>
        <ecNumber evidence="9">2.7.1.23</ecNumber>
    </recommendedName>
    <alternativeName>
        <fullName evidence="9">ATP-dependent NAD kinase</fullName>
    </alternativeName>
</protein>
<evidence type="ECO:0000256" key="4">
    <source>
        <dbReference type="ARBA" id="ARBA00022777"/>
    </source>
</evidence>
<evidence type="ECO:0000256" key="8">
    <source>
        <dbReference type="ARBA" id="ARBA00047925"/>
    </source>
</evidence>
<dbReference type="GO" id="GO:0005524">
    <property type="term" value="F:ATP binding"/>
    <property type="evidence" value="ECO:0007669"/>
    <property type="project" value="UniProtKB-KW"/>
</dbReference>
<dbReference type="PANTHER" id="PTHR20275:SF0">
    <property type="entry name" value="NAD KINASE"/>
    <property type="match status" value="1"/>
</dbReference>
<dbReference type="InterPro" id="IPR017437">
    <property type="entry name" value="ATP-NAD_kinase_PpnK-typ_C"/>
</dbReference>
<comment type="catalytic activity">
    <reaction evidence="8 9">
        <text>NAD(+) + ATP = ADP + NADP(+) + H(+)</text>
        <dbReference type="Rhea" id="RHEA:18629"/>
        <dbReference type="ChEBI" id="CHEBI:15378"/>
        <dbReference type="ChEBI" id="CHEBI:30616"/>
        <dbReference type="ChEBI" id="CHEBI:57540"/>
        <dbReference type="ChEBI" id="CHEBI:58349"/>
        <dbReference type="ChEBI" id="CHEBI:456216"/>
        <dbReference type="EC" id="2.7.1.23"/>
    </reaction>
</comment>
<evidence type="ECO:0000256" key="6">
    <source>
        <dbReference type="ARBA" id="ARBA00022857"/>
    </source>
</evidence>
<dbReference type="HAMAP" id="MF_00361">
    <property type="entry name" value="NAD_kinase"/>
    <property type="match status" value="1"/>
</dbReference>
<comment type="subcellular location">
    <subcellularLocation>
        <location evidence="9">Cytoplasm</location>
    </subcellularLocation>
</comment>
<keyword evidence="6 9" id="KW-0521">NADP</keyword>
<dbReference type="FunFam" id="2.60.200.30:FF:000007">
    <property type="entry name" value="NAD kinase"/>
    <property type="match status" value="1"/>
</dbReference>
<dbReference type="EC" id="2.7.1.23" evidence="9"/>
<evidence type="ECO:0000313" key="10">
    <source>
        <dbReference type="EMBL" id="TPG19909.1"/>
    </source>
</evidence>
<evidence type="ECO:0000256" key="2">
    <source>
        <dbReference type="ARBA" id="ARBA00022679"/>
    </source>
</evidence>
<dbReference type="EMBL" id="RCZM01000001">
    <property type="protein sequence ID" value="TPG19909.1"/>
    <property type="molecule type" value="Genomic_DNA"/>
</dbReference>
<feature type="binding site" evidence="9">
    <location>
        <position position="174"/>
    </location>
    <ligand>
        <name>NAD(+)</name>
        <dbReference type="ChEBI" id="CHEBI:57540"/>
    </ligand>
</feature>
<feature type="binding site" evidence="9">
    <location>
        <position position="155"/>
    </location>
    <ligand>
        <name>NAD(+)</name>
        <dbReference type="ChEBI" id="CHEBI:57540"/>
    </ligand>
</feature>
<dbReference type="SUPFAM" id="SSF111331">
    <property type="entry name" value="NAD kinase/diacylglycerol kinase-like"/>
    <property type="match status" value="1"/>
</dbReference>
<organism evidence="10 11">
    <name type="scientific">Pedococcus bigeumensis</name>
    <dbReference type="NCBI Taxonomy" id="433644"/>
    <lineage>
        <taxon>Bacteria</taxon>
        <taxon>Bacillati</taxon>
        <taxon>Actinomycetota</taxon>
        <taxon>Actinomycetes</taxon>
        <taxon>Micrococcales</taxon>
        <taxon>Intrasporangiaceae</taxon>
        <taxon>Pedococcus</taxon>
    </lineage>
</organism>
<comment type="function">
    <text evidence="9">Involved in the regulation of the intracellular balance of NAD and NADP, and is a key enzyme in the biosynthesis of NADP. Catalyzes specifically the phosphorylation on 2'-hydroxyl of the adenosine moiety of NAD to yield NADP.</text>
</comment>
<feature type="active site" description="Proton acceptor" evidence="9">
    <location>
        <position position="70"/>
    </location>
</feature>
<dbReference type="GO" id="GO:0005737">
    <property type="term" value="C:cytoplasm"/>
    <property type="evidence" value="ECO:0007669"/>
    <property type="project" value="UniProtKB-SubCell"/>
</dbReference>
<feature type="binding site" evidence="9">
    <location>
        <begin position="144"/>
        <end position="145"/>
    </location>
    <ligand>
        <name>NAD(+)</name>
        <dbReference type="ChEBI" id="CHEBI:57540"/>
    </ligand>
</feature>
<accession>A0A502D667</accession>
<dbReference type="NCBIfam" id="NF002892">
    <property type="entry name" value="PRK03372.1"/>
    <property type="match status" value="1"/>
</dbReference>
<comment type="cofactor">
    <cofactor evidence="9">
        <name>a divalent metal cation</name>
        <dbReference type="ChEBI" id="CHEBI:60240"/>
    </cofactor>
</comment>
<feature type="binding site" evidence="9">
    <location>
        <begin position="185"/>
        <end position="190"/>
    </location>
    <ligand>
        <name>NAD(+)</name>
        <dbReference type="ChEBI" id="CHEBI:57540"/>
    </ligand>
</feature>
<feature type="binding site" evidence="9">
    <location>
        <position position="75"/>
    </location>
    <ligand>
        <name>NAD(+)</name>
        <dbReference type="ChEBI" id="CHEBI:57540"/>
    </ligand>
</feature>
<dbReference type="Gene3D" id="3.40.50.10330">
    <property type="entry name" value="Probable inorganic polyphosphate/atp-NAD kinase, domain 1"/>
    <property type="match status" value="1"/>
</dbReference>
<evidence type="ECO:0000256" key="3">
    <source>
        <dbReference type="ARBA" id="ARBA00022741"/>
    </source>
</evidence>
<keyword evidence="2 9" id="KW-0808">Transferase</keyword>
<reference evidence="10 11" key="1">
    <citation type="journal article" date="2019" name="Environ. Microbiol.">
        <title>Species interactions and distinct microbial communities in high Arctic permafrost affected cryosols are associated with the CH4 and CO2 gas fluxes.</title>
        <authorList>
            <person name="Altshuler I."/>
            <person name="Hamel J."/>
            <person name="Turney S."/>
            <person name="Magnuson E."/>
            <person name="Levesque R."/>
            <person name="Greer C."/>
            <person name="Whyte L.G."/>
        </authorList>
    </citation>
    <scope>NUCLEOTIDE SEQUENCE [LARGE SCALE GENOMIC DNA]</scope>
    <source>
        <strain evidence="10 11">S9.3A</strain>
    </source>
</reference>
<comment type="caution">
    <text evidence="9">Lacks conserved residue(s) required for the propagation of feature annotation.</text>
</comment>
<dbReference type="GO" id="GO:0003951">
    <property type="term" value="F:NAD+ kinase activity"/>
    <property type="evidence" value="ECO:0007669"/>
    <property type="project" value="UniProtKB-UniRule"/>
</dbReference>
<evidence type="ECO:0000313" key="11">
    <source>
        <dbReference type="Proteomes" id="UP000317722"/>
    </source>
</evidence>
<keyword evidence="11" id="KW-1185">Reference proteome</keyword>
<evidence type="ECO:0000256" key="5">
    <source>
        <dbReference type="ARBA" id="ARBA00022840"/>
    </source>
</evidence>
<dbReference type="OrthoDB" id="9774737at2"/>
<dbReference type="GO" id="GO:0046872">
    <property type="term" value="F:metal ion binding"/>
    <property type="evidence" value="ECO:0007669"/>
    <property type="project" value="UniProtKB-UniRule"/>
</dbReference>
<dbReference type="AlphaFoldDB" id="A0A502D667"/>
<dbReference type="InterPro" id="IPR017438">
    <property type="entry name" value="ATP-NAD_kinase_N"/>
</dbReference>
<keyword evidence="4 9" id="KW-0418">Kinase</keyword>
<keyword evidence="3 9" id="KW-0547">Nucleotide-binding</keyword>
<proteinExistence type="inferred from homology"/>
<dbReference type="InterPro" id="IPR002504">
    <property type="entry name" value="NADK"/>
</dbReference>
<dbReference type="Pfam" id="PF01513">
    <property type="entry name" value="NAD_kinase"/>
    <property type="match status" value="1"/>
</dbReference>
<feature type="binding site" evidence="9">
    <location>
        <begin position="70"/>
        <end position="71"/>
    </location>
    <ligand>
        <name>NAD(+)</name>
        <dbReference type="ChEBI" id="CHEBI:57540"/>
    </ligand>
</feature>
<keyword evidence="7 9" id="KW-0520">NAD</keyword>
<dbReference type="Gene3D" id="2.60.200.30">
    <property type="entry name" value="Probable inorganic polyphosphate/atp-NAD kinase, domain 2"/>
    <property type="match status" value="1"/>
</dbReference>
<evidence type="ECO:0000256" key="1">
    <source>
        <dbReference type="ARBA" id="ARBA00022490"/>
    </source>
</evidence>
<comment type="caution">
    <text evidence="10">The sequence shown here is derived from an EMBL/GenBank/DDBJ whole genome shotgun (WGS) entry which is preliminary data.</text>
</comment>
<comment type="similarity">
    <text evidence="9">Belongs to the NAD kinase family.</text>
</comment>
<dbReference type="GO" id="GO:0051287">
    <property type="term" value="F:NAD binding"/>
    <property type="evidence" value="ECO:0007669"/>
    <property type="project" value="UniProtKB-ARBA"/>
</dbReference>
<dbReference type="PANTHER" id="PTHR20275">
    <property type="entry name" value="NAD KINASE"/>
    <property type="match status" value="1"/>
</dbReference>